<comment type="subcellular location">
    <subcellularLocation>
        <location evidence="1">Membrane</location>
        <topology evidence="1">Multi-pass membrane protein</topology>
    </subcellularLocation>
</comment>
<evidence type="ECO:0000256" key="3">
    <source>
        <dbReference type="ARBA" id="ARBA00022692"/>
    </source>
</evidence>
<keyword evidence="10" id="KW-1185">Reference proteome</keyword>
<feature type="transmembrane region" description="Helical" evidence="7">
    <location>
        <begin position="266"/>
        <end position="285"/>
    </location>
</feature>
<feature type="transmembrane region" description="Helical" evidence="7">
    <location>
        <begin position="36"/>
        <end position="57"/>
    </location>
</feature>
<feature type="transmembrane region" description="Helical" evidence="7">
    <location>
        <begin position="315"/>
        <end position="336"/>
    </location>
</feature>
<dbReference type="InterPro" id="IPR001905">
    <property type="entry name" value="Ammonium_transpt"/>
</dbReference>
<reference evidence="9 10" key="1">
    <citation type="journal article" date="2018" name="Mol. Biol. Evol.">
        <title>Broad Genomic Sampling Reveals a Smut Pathogenic Ancestry of the Fungal Clade Ustilaginomycotina.</title>
        <authorList>
            <person name="Kijpornyongpan T."/>
            <person name="Mondo S.J."/>
            <person name="Barry K."/>
            <person name="Sandor L."/>
            <person name="Lee J."/>
            <person name="Lipzen A."/>
            <person name="Pangilinan J."/>
            <person name="LaButti K."/>
            <person name="Hainaut M."/>
            <person name="Henrissat B."/>
            <person name="Grigoriev I.V."/>
            <person name="Spatafora J.W."/>
            <person name="Aime M.C."/>
        </authorList>
    </citation>
    <scope>NUCLEOTIDE SEQUENCE [LARGE SCALE GENOMIC DNA]</scope>
    <source>
        <strain evidence="9 10">MCA 3645</strain>
    </source>
</reference>
<keyword evidence="5 7" id="KW-0472">Membrane</keyword>
<dbReference type="PANTHER" id="PTHR43029">
    <property type="entry name" value="AMMONIUM TRANSPORTER MEP2"/>
    <property type="match status" value="1"/>
</dbReference>
<comment type="similarity">
    <text evidence="2">Belongs to the ammonia transporter channel (TC 1.A.11.2) family.</text>
</comment>
<dbReference type="GO" id="GO:0005886">
    <property type="term" value="C:plasma membrane"/>
    <property type="evidence" value="ECO:0007669"/>
    <property type="project" value="TreeGrafter"/>
</dbReference>
<evidence type="ECO:0000256" key="2">
    <source>
        <dbReference type="ARBA" id="ARBA00005887"/>
    </source>
</evidence>
<dbReference type="SUPFAM" id="SSF111352">
    <property type="entry name" value="Ammonium transporter"/>
    <property type="match status" value="1"/>
</dbReference>
<feature type="transmembrane region" description="Helical" evidence="7">
    <location>
        <begin position="405"/>
        <end position="423"/>
    </location>
</feature>
<feature type="transmembrane region" description="Helical" evidence="7">
    <location>
        <begin position="157"/>
        <end position="177"/>
    </location>
</feature>
<organism evidence="9 10">
    <name type="scientific">Testicularia cyperi</name>
    <dbReference type="NCBI Taxonomy" id="1882483"/>
    <lineage>
        <taxon>Eukaryota</taxon>
        <taxon>Fungi</taxon>
        <taxon>Dikarya</taxon>
        <taxon>Basidiomycota</taxon>
        <taxon>Ustilaginomycotina</taxon>
        <taxon>Ustilaginomycetes</taxon>
        <taxon>Ustilaginales</taxon>
        <taxon>Anthracoideaceae</taxon>
        <taxon>Testicularia</taxon>
    </lineage>
</organism>
<feature type="region of interest" description="Disordered" evidence="6">
    <location>
        <begin position="477"/>
        <end position="512"/>
    </location>
</feature>
<dbReference type="InterPro" id="IPR024041">
    <property type="entry name" value="NH4_transpt_AmtB-like_dom"/>
</dbReference>
<feature type="transmembrane region" description="Helical" evidence="7">
    <location>
        <begin position="197"/>
        <end position="216"/>
    </location>
</feature>
<proteinExistence type="inferred from homology"/>
<dbReference type="Proteomes" id="UP000246740">
    <property type="component" value="Unassembled WGS sequence"/>
</dbReference>
<name>A0A317XIZ4_9BASI</name>
<dbReference type="Gene3D" id="1.10.3430.10">
    <property type="entry name" value="Ammonium transporter AmtB like domains"/>
    <property type="match status" value="1"/>
</dbReference>
<feature type="transmembrane region" description="Helical" evidence="7">
    <location>
        <begin position="292"/>
        <end position="309"/>
    </location>
</feature>
<feature type="transmembrane region" description="Helical" evidence="7">
    <location>
        <begin position="237"/>
        <end position="260"/>
    </location>
</feature>
<dbReference type="OrthoDB" id="534912at2759"/>
<evidence type="ECO:0000256" key="4">
    <source>
        <dbReference type="ARBA" id="ARBA00022989"/>
    </source>
</evidence>
<feature type="domain" description="Ammonium transporter AmtB-like" evidence="8">
    <location>
        <begin position="37"/>
        <end position="442"/>
    </location>
</feature>
<dbReference type="AlphaFoldDB" id="A0A317XIZ4"/>
<accession>A0A317XIZ4</accession>
<evidence type="ECO:0000313" key="9">
    <source>
        <dbReference type="EMBL" id="PWY97792.1"/>
    </source>
</evidence>
<keyword evidence="3 7" id="KW-0812">Transmembrane</keyword>
<gene>
    <name evidence="9" type="ORF">BCV70DRAFT_202548</name>
</gene>
<feature type="transmembrane region" description="Helical" evidence="7">
    <location>
        <begin position="127"/>
        <end position="150"/>
    </location>
</feature>
<evidence type="ECO:0000256" key="5">
    <source>
        <dbReference type="ARBA" id="ARBA00023136"/>
    </source>
</evidence>
<evidence type="ECO:0000256" key="6">
    <source>
        <dbReference type="SAM" id="MobiDB-lite"/>
    </source>
</evidence>
<dbReference type="InParanoid" id="A0A317XIZ4"/>
<evidence type="ECO:0000259" key="8">
    <source>
        <dbReference type="Pfam" id="PF00909"/>
    </source>
</evidence>
<dbReference type="STRING" id="1882483.A0A317XIZ4"/>
<keyword evidence="4 7" id="KW-1133">Transmembrane helix</keyword>
<feature type="transmembrane region" description="Helical" evidence="7">
    <location>
        <begin position="348"/>
        <end position="369"/>
    </location>
</feature>
<protein>
    <submittedName>
        <fullName evidence="9">Rh-like protein/ammonium transporter</fullName>
    </submittedName>
</protein>
<evidence type="ECO:0000313" key="10">
    <source>
        <dbReference type="Proteomes" id="UP000246740"/>
    </source>
</evidence>
<feature type="transmembrane region" description="Helical" evidence="7">
    <location>
        <begin position="69"/>
        <end position="87"/>
    </location>
</feature>
<dbReference type="PANTHER" id="PTHR43029:SF9">
    <property type="entry name" value="SIMILAR TO AMMONIUM PERMEASE, BUT NOT NORMALLY ACTIVE (EUROFUNG)"/>
    <property type="match status" value="1"/>
</dbReference>
<sequence length="512" mass="54386">MTFNITTLPEGGAGYDIIQTSSTDPTVFATYKLADMVWVICATAFVWPMIPAIGFLYSGLSPRRSASGMLFQCFSSICVVSFQWWLVGYSLAYSGDAGGKGFIGDLARFGLMNIESATPQAYFIPEILYAFFQLTFAAATVAIAIGGAAGRARMGPLLIWQFFWVTFVYCPLAHWVWSPQGWIYKLGTLDYAGGTPVHVASGTSALALSLFLSAPWRPKASRPAKLEHGAPWNPMHILFATIVLWAGWIGFDGAGGNVAINIRSVMAASTTNLSAAVGAMAWSLVDLFYTKKFSIVAACSGAIAGLVGITPACGYVGHPAAALIGLVNGVACNYATKLKHIAKFQDPADVVGLHLVGGIIGNMMTGLFAQADISGIDGVTVIAGGAFLDGNWIQIGYQLADTCAAILWSFSVSFALLAIIDLIPGCKIRASDEDILAGTDLLDLEENFLLLGASHSHDYPEPTDIFSTNPAYLSKLPQTQTQSVDEKHSTPPSESSQKAGEAARQTITLQEA</sequence>
<dbReference type="EMBL" id="KZ819202">
    <property type="protein sequence ID" value="PWY97792.1"/>
    <property type="molecule type" value="Genomic_DNA"/>
</dbReference>
<evidence type="ECO:0000256" key="7">
    <source>
        <dbReference type="SAM" id="Phobius"/>
    </source>
</evidence>
<dbReference type="GO" id="GO:0008519">
    <property type="term" value="F:ammonium channel activity"/>
    <property type="evidence" value="ECO:0007669"/>
    <property type="project" value="InterPro"/>
</dbReference>
<dbReference type="InterPro" id="IPR029020">
    <property type="entry name" value="Ammonium/urea_transptr"/>
</dbReference>
<dbReference type="Pfam" id="PF00909">
    <property type="entry name" value="Ammonium_transp"/>
    <property type="match status" value="1"/>
</dbReference>
<evidence type="ECO:0000256" key="1">
    <source>
        <dbReference type="ARBA" id="ARBA00004141"/>
    </source>
</evidence>